<dbReference type="PANTHER" id="PTHR45695">
    <property type="entry name" value="LEUCOKININ RECEPTOR-RELATED"/>
    <property type="match status" value="1"/>
</dbReference>
<evidence type="ECO:0000256" key="9">
    <source>
        <dbReference type="ARBA" id="ARBA00023170"/>
    </source>
</evidence>
<dbReference type="VEuPathDB" id="VectorBase:PPAI006612"/>
<accession>A0A1B0DF04</accession>
<keyword evidence="10" id="KW-0325">Glycoprotein</keyword>
<name>A0A1B0DF04_PHLPP</name>
<evidence type="ECO:0000259" key="13">
    <source>
        <dbReference type="PROSITE" id="PS50262"/>
    </source>
</evidence>
<dbReference type="InterPro" id="IPR000276">
    <property type="entry name" value="GPCR_Rhodpsn"/>
</dbReference>
<dbReference type="VEuPathDB" id="VectorBase:PPAPM1_003603"/>
<evidence type="ECO:0000256" key="8">
    <source>
        <dbReference type="ARBA" id="ARBA00023157"/>
    </source>
</evidence>
<evidence type="ECO:0000256" key="5">
    <source>
        <dbReference type="ARBA" id="ARBA00022989"/>
    </source>
</evidence>
<evidence type="ECO:0000256" key="11">
    <source>
        <dbReference type="ARBA" id="ARBA00023224"/>
    </source>
</evidence>
<keyword evidence="5" id="KW-1133">Transmembrane helix</keyword>
<dbReference type="EnsemblMetazoa" id="PPAI006612-RA">
    <property type="protein sequence ID" value="PPAI006612-PA"/>
    <property type="gene ID" value="PPAI006612"/>
</dbReference>
<dbReference type="SUPFAM" id="SSF81321">
    <property type="entry name" value="Family A G protein-coupled receptor-like"/>
    <property type="match status" value="1"/>
</dbReference>
<dbReference type="AlphaFoldDB" id="A0A1B0DF04"/>
<evidence type="ECO:0000256" key="7">
    <source>
        <dbReference type="ARBA" id="ARBA00023136"/>
    </source>
</evidence>
<dbReference type="InterPro" id="IPR000405">
    <property type="entry name" value="Galanin_rcpt"/>
</dbReference>
<dbReference type="Gene3D" id="1.20.1070.10">
    <property type="entry name" value="Rhodopsin 7-helix transmembrane proteins"/>
    <property type="match status" value="1"/>
</dbReference>
<proteinExistence type="inferred from homology"/>
<keyword evidence="15" id="KW-1185">Reference proteome</keyword>
<keyword evidence="6 12" id="KW-0297">G-protein coupled receptor</keyword>
<comment type="similarity">
    <text evidence="2 12">Belongs to the G-protein coupled receptor 1 family.</text>
</comment>
<evidence type="ECO:0000256" key="10">
    <source>
        <dbReference type="ARBA" id="ARBA00023180"/>
    </source>
</evidence>
<evidence type="ECO:0000313" key="14">
    <source>
        <dbReference type="EnsemblMetazoa" id="PPAI006612-PA"/>
    </source>
</evidence>
<evidence type="ECO:0000256" key="6">
    <source>
        <dbReference type="ARBA" id="ARBA00023040"/>
    </source>
</evidence>
<dbReference type="PRINTS" id="PR00663">
    <property type="entry name" value="GALANINR"/>
</dbReference>
<dbReference type="InterPro" id="IPR017452">
    <property type="entry name" value="GPCR_Rhodpsn_7TM"/>
</dbReference>
<organism evidence="14 15">
    <name type="scientific">Phlebotomus papatasi</name>
    <name type="common">Sandfly</name>
    <dbReference type="NCBI Taxonomy" id="29031"/>
    <lineage>
        <taxon>Eukaryota</taxon>
        <taxon>Metazoa</taxon>
        <taxon>Ecdysozoa</taxon>
        <taxon>Arthropoda</taxon>
        <taxon>Hexapoda</taxon>
        <taxon>Insecta</taxon>
        <taxon>Pterygota</taxon>
        <taxon>Neoptera</taxon>
        <taxon>Endopterygota</taxon>
        <taxon>Diptera</taxon>
        <taxon>Nematocera</taxon>
        <taxon>Psychodoidea</taxon>
        <taxon>Psychodidae</taxon>
        <taxon>Phlebotomus</taxon>
        <taxon>Phlebotomus</taxon>
    </lineage>
</organism>
<evidence type="ECO:0000313" key="15">
    <source>
        <dbReference type="Proteomes" id="UP000092462"/>
    </source>
</evidence>
<evidence type="ECO:0000256" key="3">
    <source>
        <dbReference type="ARBA" id="ARBA00022475"/>
    </source>
</evidence>
<comment type="subcellular location">
    <subcellularLocation>
        <location evidence="1">Cell membrane</location>
        <topology evidence="1">Multi-pass membrane protein</topology>
    </subcellularLocation>
</comment>
<dbReference type="PROSITE" id="PS50262">
    <property type="entry name" value="G_PROTEIN_RECEP_F1_2"/>
    <property type="match status" value="1"/>
</dbReference>
<evidence type="ECO:0000256" key="1">
    <source>
        <dbReference type="ARBA" id="ARBA00004651"/>
    </source>
</evidence>
<keyword evidence="7" id="KW-0472">Membrane</keyword>
<keyword evidence="8" id="KW-1015">Disulfide bond</keyword>
<dbReference type="PROSITE" id="PS00237">
    <property type="entry name" value="G_PROTEIN_RECEP_F1_1"/>
    <property type="match status" value="1"/>
</dbReference>
<dbReference type="EMBL" id="AJVK01058470">
    <property type="status" value="NOT_ANNOTATED_CDS"/>
    <property type="molecule type" value="Genomic_DNA"/>
</dbReference>
<dbReference type="Pfam" id="PF00001">
    <property type="entry name" value="7tm_1"/>
    <property type="match status" value="1"/>
</dbReference>
<keyword evidence="3" id="KW-1003">Cell membrane</keyword>
<sequence length="179" mass="19587">MTSTTEDPFEVWKNGSTLPPPDVPDLYETEKIVSRVVPVFFGVIGITGLLGNILVVLVVVSNPGMRSTTNLLIINLAVADLLFVIFCVPFTATDYMLATWPFGDAWCKVVQYLIVVTAHASIYTLVLMSLDRFLAVVHPIASMVIRTEKNTGMAITVLWFLILGTAIPVLFVHGVHAVL</sequence>
<feature type="domain" description="G-protein coupled receptors family 1 profile" evidence="13">
    <location>
        <begin position="51"/>
        <end position="179"/>
    </location>
</feature>
<reference evidence="14" key="1">
    <citation type="submission" date="2022-08" db="UniProtKB">
        <authorList>
            <consortium name="EnsemblMetazoa"/>
        </authorList>
    </citation>
    <scope>IDENTIFICATION</scope>
    <source>
        <strain evidence="14">Israel</strain>
    </source>
</reference>
<keyword evidence="4 12" id="KW-0812">Transmembrane</keyword>
<keyword evidence="9 12" id="KW-0675">Receptor</keyword>
<keyword evidence="11 12" id="KW-0807">Transducer</keyword>
<dbReference type="GO" id="GO:0005886">
    <property type="term" value="C:plasma membrane"/>
    <property type="evidence" value="ECO:0007669"/>
    <property type="project" value="UniProtKB-SubCell"/>
</dbReference>
<evidence type="ECO:0000256" key="12">
    <source>
        <dbReference type="RuleBase" id="RU000688"/>
    </source>
</evidence>
<dbReference type="GO" id="GO:0004930">
    <property type="term" value="F:G protein-coupled receptor activity"/>
    <property type="evidence" value="ECO:0007669"/>
    <property type="project" value="UniProtKB-KW"/>
</dbReference>
<dbReference type="Proteomes" id="UP000092462">
    <property type="component" value="Unassembled WGS sequence"/>
</dbReference>
<protein>
    <recommendedName>
        <fullName evidence="13">G-protein coupled receptors family 1 profile domain-containing protein</fullName>
    </recommendedName>
</protein>
<dbReference type="PANTHER" id="PTHR45695:SF23">
    <property type="entry name" value="GALANIN-LIKE G-PROTEIN COUPLED RECEPTOR NPR-9"/>
    <property type="match status" value="1"/>
</dbReference>
<evidence type="ECO:0000256" key="2">
    <source>
        <dbReference type="ARBA" id="ARBA00010663"/>
    </source>
</evidence>
<dbReference type="PRINTS" id="PR00237">
    <property type="entry name" value="GPCRRHODOPSN"/>
</dbReference>
<evidence type="ECO:0000256" key="4">
    <source>
        <dbReference type="ARBA" id="ARBA00022692"/>
    </source>
</evidence>